<dbReference type="EMBL" id="BBJS01000019">
    <property type="protein sequence ID" value="GAN13515.1"/>
    <property type="molecule type" value="Genomic_DNA"/>
</dbReference>
<dbReference type="Proteomes" id="UP000032025">
    <property type="component" value="Unassembled WGS sequence"/>
</dbReference>
<reference evidence="1 2" key="1">
    <citation type="submission" date="2014-08" db="EMBL/GenBank/DDBJ databases">
        <title>Whole genome shotgun sequence of Sphingomonas paucimobilis NBRC 13935.</title>
        <authorList>
            <person name="Hosoyama A."/>
            <person name="Hashimoto M."/>
            <person name="Hosoyama Y."/>
            <person name="Noguchi M."/>
            <person name="Uohara A."/>
            <person name="Ohji S."/>
            <person name="Katano-Makiyama Y."/>
            <person name="Ichikawa N."/>
            <person name="Kimura A."/>
            <person name="Yamazoe A."/>
            <person name="Fujita N."/>
        </authorList>
    </citation>
    <scope>NUCLEOTIDE SEQUENCE [LARGE SCALE GENOMIC DNA]</scope>
    <source>
        <strain evidence="1 2">NBRC 13935</strain>
    </source>
</reference>
<dbReference type="RefSeq" id="WP_007403780.1">
    <property type="nucleotide sequence ID" value="NZ_BBJS01000019.1"/>
</dbReference>
<dbReference type="GeneID" id="78527175"/>
<dbReference type="AlphaFoldDB" id="A0A0C9M1T9"/>
<evidence type="ECO:0000313" key="2">
    <source>
        <dbReference type="Proteomes" id="UP000032025"/>
    </source>
</evidence>
<protein>
    <submittedName>
        <fullName evidence="1">DNA, contig: SP619</fullName>
    </submittedName>
</protein>
<organism evidence="1 2">
    <name type="scientific">Sphingomonas paucimobilis NBRC 13935</name>
    <dbReference type="NCBI Taxonomy" id="1219050"/>
    <lineage>
        <taxon>Bacteria</taxon>
        <taxon>Pseudomonadati</taxon>
        <taxon>Pseudomonadota</taxon>
        <taxon>Alphaproteobacteria</taxon>
        <taxon>Sphingomonadales</taxon>
        <taxon>Sphingomonadaceae</taxon>
        <taxon>Sphingomonas</taxon>
    </lineage>
</organism>
<accession>A0A0C9M1T9</accession>
<proteinExistence type="predicted"/>
<sequence>MSEWLYEAGIGEARAARVEDGRIVEAAIELTDTLTVGTVATGRLVELLPGRQGRVTLTQGGDVLLAPVPKGMTQGSALTVIVTREAIPERGRAKLPKAQIAPEDATPAPGPDLFARITATGLPVRELLSHQPDDLEAAGWSELLDEAVTGEIGFGPGVLRMTPTPAMTLFDVDGSPPHEPLSIAAARAVAQAILRHGIGGSIGIDFPTLEGKAPRQAVAEALDATLPLPFERTAVNGFGFLQIVRPRPRASIPERLGIDPIGARARALLRQWEREPPGPAPVHRLPGPLYDRLMATPEWRDAIARRTGRPLQLERAS</sequence>
<comment type="caution">
    <text evidence="1">The sequence shown here is derived from an EMBL/GenBank/DDBJ whole genome shotgun (WGS) entry which is preliminary data.</text>
</comment>
<gene>
    <name evidence="1" type="ORF">SP6_19_00030</name>
</gene>
<keyword evidence="2" id="KW-1185">Reference proteome</keyword>
<evidence type="ECO:0000313" key="1">
    <source>
        <dbReference type="EMBL" id="GAN13515.1"/>
    </source>
</evidence>
<name>A0A0C9M1T9_SPHPI</name>